<dbReference type="InterPro" id="IPR004115">
    <property type="entry name" value="GAD-like_sf"/>
</dbReference>
<dbReference type="InterPro" id="IPR047090">
    <property type="entry name" value="AspRS_core"/>
</dbReference>
<dbReference type="NCBIfam" id="TIGR00459">
    <property type="entry name" value="aspS_bact"/>
    <property type="match status" value="1"/>
</dbReference>
<dbReference type="GO" id="GO:0005737">
    <property type="term" value="C:cytoplasm"/>
    <property type="evidence" value="ECO:0007669"/>
    <property type="project" value="UniProtKB-SubCell"/>
</dbReference>
<comment type="caution">
    <text evidence="7">Lacks conserved residue(s) required for the propagation of feature annotation.</text>
</comment>
<dbReference type="InterPro" id="IPR004524">
    <property type="entry name" value="Asp-tRNA-ligase_1"/>
</dbReference>
<dbReference type="Gene3D" id="2.40.50.140">
    <property type="entry name" value="Nucleic acid-binding proteins"/>
    <property type="match status" value="1"/>
</dbReference>
<dbReference type="Proteomes" id="UP000178432">
    <property type="component" value="Unassembled WGS sequence"/>
</dbReference>
<dbReference type="SUPFAM" id="SSF55681">
    <property type="entry name" value="Class II aaRS and biotin synthetases"/>
    <property type="match status" value="1"/>
</dbReference>
<dbReference type="GO" id="GO:0005524">
    <property type="term" value="F:ATP binding"/>
    <property type="evidence" value="ECO:0007669"/>
    <property type="project" value="UniProtKB-UniRule"/>
</dbReference>
<evidence type="ECO:0000259" key="8">
    <source>
        <dbReference type="PROSITE" id="PS50862"/>
    </source>
</evidence>
<reference evidence="9 10" key="1">
    <citation type="journal article" date="2016" name="Nat. Commun.">
        <title>Thousands of microbial genomes shed light on interconnected biogeochemical processes in an aquifer system.</title>
        <authorList>
            <person name="Anantharaman K."/>
            <person name="Brown C.T."/>
            <person name="Hug L.A."/>
            <person name="Sharon I."/>
            <person name="Castelle C.J."/>
            <person name="Probst A.J."/>
            <person name="Thomas B.C."/>
            <person name="Singh A."/>
            <person name="Wilkins M.J."/>
            <person name="Karaoz U."/>
            <person name="Brodie E.L."/>
            <person name="Williams K.H."/>
            <person name="Hubbard S.S."/>
            <person name="Banfield J.F."/>
        </authorList>
    </citation>
    <scope>NUCLEOTIDE SEQUENCE [LARGE SCALE GENOMIC DNA]</scope>
</reference>
<feature type="binding site" evidence="7">
    <location>
        <position position="219"/>
    </location>
    <ligand>
        <name>L-aspartate</name>
        <dbReference type="ChEBI" id="CHEBI:29991"/>
    </ligand>
</feature>
<keyword evidence="3 7" id="KW-0547">Nucleotide-binding</keyword>
<evidence type="ECO:0000256" key="2">
    <source>
        <dbReference type="ARBA" id="ARBA00022598"/>
    </source>
</evidence>
<comment type="function">
    <text evidence="7">Aspartyl-tRNA synthetase with relaxed tRNA specificity since it is able to aspartylate not only its cognate tRNA(Asp) but also tRNA(Asn). Reaction proceeds in two steps: L-aspartate is first activated by ATP to form Asp-AMP and then transferred to the acceptor end of tRNA(Asp/Asn).</text>
</comment>
<dbReference type="SUPFAM" id="SSF50249">
    <property type="entry name" value="Nucleic acid-binding proteins"/>
    <property type="match status" value="1"/>
</dbReference>
<comment type="subcellular location">
    <subcellularLocation>
        <location evidence="7">Cytoplasm</location>
    </subcellularLocation>
</comment>
<dbReference type="InterPro" id="IPR004364">
    <property type="entry name" value="Aa-tRNA-synt_II"/>
</dbReference>
<dbReference type="NCBIfam" id="NF001750">
    <property type="entry name" value="PRK00476.1"/>
    <property type="match status" value="1"/>
</dbReference>
<keyword evidence="7" id="KW-0963">Cytoplasm</keyword>
<dbReference type="PANTHER" id="PTHR22594">
    <property type="entry name" value="ASPARTYL/LYSYL-TRNA SYNTHETASE"/>
    <property type="match status" value="1"/>
</dbReference>
<keyword evidence="6 7" id="KW-0030">Aminoacyl-tRNA synthetase</keyword>
<feature type="binding site" evidence="7">
    <location>
        <position position="358"/>
    </location>
    <ligand>
        <name>ATP</name>
        <dbReference type="ChEBI" id="CHEBI:30616"/>
    </ligand>
</feature>
<dbReference type="Pfam" id="PF01336">
    <property type="entry name" value="tRNA_anti-codon"/>
    <property type="match status" value="1"/>
</dbReference>
<dbReference type="Gene3D" id="3.30.930.10">
    <property type="entry name" value="Bira Bifunctional Protein, Domain 2"/>
    <property type="match status" value="2"/>
</dbReference>
<evidence type="ECO:0000256" key="4">
    <source>
        <dbReference type="ARBA" id="ARBA00022840"/>
    </source>
</evidence>
<dbReference type="GO" id="GO:0003676">
    <property type="term" value="F:nucleic acid binding"/>
    <property type="evidence" value="ECO:0007669"/>
    <property type="project" value="InterPro"/>
</dbReference>
<gene>
    <name evidence="7" type="primary">aspS</name>
    <name evidence="9" type="ORF">A2663_04760</name>
</gene>
<feature type="binding site" evidence="7">
    <location>
        <position position="173"/>
    </location>
    <ligand>
        <name>L-aspartate</name>
        <dbReference type="ChEBI" id="CHEBI:29991"/>
    </ligand>
</feature>
<keyword evidence="2 7" id="KW-0436">Ligase</keyword>
<feature type="binding site" evidence="7">
    <location>
        <position position="324"/>
    </location>
    <ligand>
        <name>L-aspartate</name>
        <dbReference type="ChEBI" id="CHEBI:29991"/>
    </ligand>
</feature>
<dbReference type="Pfam" id="PF00152">
    <property type="entry name" value="tRNA-synt_2"/>
    <property type="match status" value="1"/>
</dbReference>
<evidence type="ECO:0000256" key="3">
    <source>
        <dbReference type="ARBA" id="ARBA00022741"/>
    </source>
</evidence>
<name>A0A1G1YC49_9BACT</name>
<feature type="domain" description="Aminoacyl-transfer RNA synthetases class-II family profile" evidence="8">
    <location>
        <begin position="142"/>
        <end position="431"/>
    </location>
</feature>
<protein>
    <recommendedName>
        <fullName evidence="7">Aspartate--tRNA(Asp/Asn) ligase</fullName>
        <ecNumber evidence="7">6.1.1.23</ecNumber>
    </recommendedName>
    <alternativeName>
        <fullName evidence="7">Aspartyl-tRNA synthetase</fullName>
        <shortName evidence="7">AspRS</shortName>
    </alternativeName>
    <alternativeName>
        <fullName evidence="7">Non-discriminating aspartyl-tRNA synthetase</fullName>
        <shortName evidence="7">ND-AspRS</shortName>
    </alternativeName>
</protein>
<dbReference type="InterPro" id="IPR012340">
    <property type="entry name" value="NA-bd_OB-fold"/>
</dbReference>
<comment type="subunit">
    <text evidence="7">Homodimer.</text>
</comment>
<dbReference type="PANTHER" id="PTHR22594:SF5">
    <property type="entry name" value="ASPARTATE--TRNA LIGASE, MITOCHONDRIAL"/>
    <property type="match status" value="1"/>
</dbReference>
<comment type="catalytic activity">
    <reaction evidence="7">
        <text>tRNA(Asx) + L-aspartate + ATP = L-aspartyl-tRNA(Asx) + AMP + diphosphate</text>
        <dbReference type="Rhea" id="RHEA:18349"/>
        <dbReference type="Rhea" id="RHEA-COMP:9710"/>
        <dbReference type="Rhea" id="RHEA-COMP:9711"/>
        <dbReference type="ChEBI" id="CHEBI:29991"/>
        <dbReference type="ChEBI" id="CHEBI:30616"/>
        <dbReference type="ChEBI" id="CHEBI:33019"/>
        <dbReference type="ChEBI" id="CHEBI:78442"/>
        <dbReference type="ChEBI" id="CHEBI:78516"/>
        <dbReference type="ChEBI" id="CHEBI:456215"/>
        <dbReference type="EC" id="6.1.1.23"/>
    </reaction>
</comment>
<feature type="binding site" evidence="7">
    <location>
        <position position="365"/>
    </location>
    <ligand>
        <name>L-aspartate</name>
        <dbReference type="ChEBI" id="CHEBI:29991"/>
    </ligand>
</feature>
<dbReference type="EC" id="6.1.1.23" evidence="7"/>
<keyword evidence="5 7" id="KW-0648">Protein biosynthesis</keyword>
<dbReference type="PRINTS" id="PR01042">
    <property type="entry name" value="TRNASYNTHASP"/>
</dbReference>
<dbReference type="EMBL" id="MHIF01000005">
    <property type="protein sequence ID" value="OGY49077.1"/>
    <property type="molecule type" value="Genomic_DNA"/>
</dbReference>
<organism evidence="9 10">
    <name type="scientific">Candidatus Buchananbacteria bacterium RIFCSPHIGHO2_01_FULL_46_12</name>
    <dbReference type="NCBI Taxonomy" id="1797536"/>
    <lineage>
        <taxon>Bacteria</taxon>
        <taxon>Candidatus Buchananiibacteriota</taxon>
    </lineage>
</organism>
<keyword evidence="4 7" id="KW-0067">ATP-binding</keyword>
<dbReference type="GO" id="GO:0004815">
    <property type="term" value="F:aspartate-tRNA ligase activity"/>
    <property type="evidence" value="ECO:0007669"/>
    <property type="project" value="UniProtKB-UniRule"/>
</dbReference>
<proteinExistence type="inferred from homology"/>
<dbReference type="GO" id="GO:0006422">
    <property type="term" value="P:aspartyl-tRNA aminoacylation"/>
    <property type="evidence" value="ECO:0007669"/>
    <property type="project" value="UniProtKB-UniRule"/>
</dbReference>
<accession>A0A1G1YC49</accession>
<feature type="region of interest" description="Aspartate" evidence="7">
    <location>
        <begin position="197"/>
        <end position="200"/>
    </location>
</feature>
<dbReference type="AlphaFoldDB" id="A0A1G1YC49"/>
<comment type="similarity">
    <text evidence="1 7">Belongs to the class-II aminoacyl-tRNA synthetase family. Type 1 subfamily.</text>
</comment>
<evidence type="ECO:0000256" key="6">
    <source>
        <dbReference type="ARBA" id="ARBA00023146"/>
    </source>
</evidence>
<dbReference type="PROSITE" id="PS50862">
    <property type="entry name" value="AA_TRNA_LIGASE_II"/>
    <property type="match status" value="1"/>
</dbReference>
<dbReference type="InterPro" id="IPR045864">
    <property type="entry name" value="aa-tRNA-synth_II/BPL/LPL"/>
</dbReference>
<dbReference type="InterPro" id="IPR006195">
    <property type="entry name" value="aa-tRNA-synth_II"/>
</dbReference>
<feature type="binding site" evidence="7">
    <location>
        <begin position="219"/>
        <end position="221"/>
    </location>
    <ligand>
        <name>ATP</name>
        <dbReference type="ChEBI" id="CHEBI:30616"/>
    </ligand>
</feature>
<dbReference type="Gene3D" id="3.30.1360.30">
    <property type="entry name" value="GAD-like domain"/>
    <property type="match status" value="1"/>
</dbReference>
<evidence type="ECO:0000313" key="10">
    <source>
        <dbReference type="Proteomes" id="UP000178432"/>
    </source>
</evidence>
<comment type="caution">
    <text evidence="9">The sequence shown here is derived from an EMBL/GenBank/DDBJ whole genome shotgun (WGS) entry which is preliminary data.</text>
</comment>
<evidence type="ECO:0000256" key="1">
    <source>
        <dbReference type="ARBA" id="ARBA00006303"/>
    </source>
</evidence>
<dbReference type="InterPro" id="IPR047089">
    <property type="entry name" value="Asp-tRNA-ligase_1_N"/>
</dbReference>
<dbReference type="HAMAP" id="MF_00044">
    <property type="entry name" value="Asp_tRNA_synth_type1"/>
    <property type="match status" value="1"/>
</dbReference>
<evidence type="ECO:0000256" key="7">
    <source>
        <dbReference type="HAMAP-Rule" id="MF_00044"/>
    </source>
</evidence>
<dbReference type="CDD" id="cd00777">
    <property type="entry name" value="AspRS_core"/>
    <property type="match status" value="1"/>
</dbReference>
<evidence type="ECO:0000256" key="5">
    <source>
        <dbReference type="ARBA" id="ARBA00022917"/>
    </source>
</evidence>
<sequence length="483" mass="55591">MKRIEIREVINKAGETVKVCGWINARRDHGKIIFIDLRDRSGLLQVVFEPSNAAAYELANNLRPEFVVAIEGKINQRPAKMVNDKIPTGTVEMTGEKLEILNTAKTPPFELDKDTIKVGEETRLKYRYLDLRSERMKNNIIMRHKIIKFFRDYLDRQGFLEIETPILTKGTPEGAREFMVPSRLWPGKFYVLPQSPQQFKQLSMVAGLEKYFQIARCFRDEDQRGDRQAEFTQLDIEMSFMEQEDVFNLTEGMMIEMVKALYPNKKFTEPFLRLKYAESMEKYGSDKPDIRKDKNDPDELAFCWIIDAPMFKQSEAEKKIVSGHHPFTMPNREDMEKYPGEPLKWRAYCYDLVLNGSELCSGSIRIHRRDIQQKIFEILGVSETEIKQRFGHMLDAFEYGAPPHGGIAPGVDRIVAILQNEPNIREVIVFPKTGDNRDLMMDAPNAVSKKALKEANIQIADEVTTKAKAKGENLYGESTSVAD</sequence>
<dbReference type="InterPro" id="IPR002312">
    <property type="entry name" value="Asp/Asn-tRNA-synth_IIb"/>
</dbReference>
<feature type="site" description="Important for tRNA non-discrimination" evidence="7">
    <location>
        <position position="29"/>
    </location>
</feature>
<feature type="binding site" evidence="7">
    <location>
        <position position="228"/>
    </location>
    <ligand>
        <name>ATP</name>
        <dbReference type="ChEBI" id="CHEBI:30616"/>
    </ligand>
</feature>
<dbReference type="InterPro" id="IPR004365">
    <property type="entry name" value="NA-bd_OB_tRNA"/>
</dbReference>
<dbReference type="GO" id="GO:0050560">
    <property type="term" value="F:aspartate-tRNA(Asn) ligase activity"/>
    <property type="evidence" value="ECO:0007669"/>
    <property type="project" value="UniProtKB-EC"/>
</dbReference>
<feature type="binding site" evidence="7">
    <location>
        <begin position="410"/>
        <end position="413"/>
    </location>
    <ligand>
        <name>ATP</name>
        <dbReference type="ChEBI" id="CHEBI:30616"/>
    </ligand>
</feature>
<evidence type="ECO:0000313" key="9">
    <source>
        <dbReference type="EMBL" id="OGY49077.1"/>
    </source>
</evidence>
<dbReference type="CDD" id="cd04317">
    <property type="entry name" value="EcAspRS_like_N"/>
    <property type="match status" value="1"/>
</dbReference>